<dbReference type="HOGENOM" id="CLU_022048_5_2_1"/>
<evidence type="ECO:0000256" key="4">
    <source>
        <dbReference type="ARBA" id="ARBA00022723"/>
    </source>
</evidence>
<reference evidence="11 12" key="1">
    <citation type="journal article" date="2012" name="PLoS Pathog.">
        <title>Diverse lifestyles and strategies of plant pathogenesis encoded in the genomes of eighteen Dothideomycetes fungi.</title>
        <authorList>
            <person name="Ohm R.A."/>
            <person name="Feau N."/>
            <person name="Henrissat B."/>
            <person name="Schoch C.L."/>
            <person name="Horwitz B.A."/>
            <person name="Barry K.W."/>
            <person name="Condon B.J."/>
            <person name="Copeland A.C."/>
            <person name="Dhillon B."/>
            <person name="Glaser F."/>
            <person name="Hesse C.N."/>
            <person name="Kosti I."/>
            <person name="LaButti K."/>
            <person name="Lindquist E.A."/>
            <person name="Lucas S."/>
            <person name="Salamov A.A."/>
            <person name="Bradshaw R.E."/>
            <person name="Ciuffetti L."/>
            <person name="Hamelin R.C."/>
            <person name="Kema G.H.J."/>
            <person name="Lawrence C."/>
            <person name="Scott J.A."/>
            <person name="Spatafora J.W."/>
            <person name="Turgeon B.G."/>
            <person name="de Wit P.J.G.M."/>
            <person name="Zhong S."/>
            <person name="Goodwin S.B."/>
            <person name="Grigoriev I.V."/>
        </authorList>
    </citation>
    <scope>NUCLEOTIDE SEQUENCE [LARGE SCALE GENOMIC DNA]</scope>
    <source>
        <strain evidence="11 12">UAMH 10762</strain>
    </source>
</reference>
<evidence type="ECO:0000256" key="9">
    <source>
        <dbReference type="SAM" id="MobiDB-lite"/>
    </source>
</evidence>
<proteinExistence type="predicted"/>
<dbReference type="EC" id="2.3.2.31" evidence="2"/>
<feature type="compositionally biased region" description="Acidic residues" evidence="9">
    <location>
        <begin position="214"/>
        <end position="230"/>
    </location>
</feature>
<evidence type="ECO:0000313" key="11">
    <source>
        <dbReference type="EMBL" id="EMD01123.1"/>
    </source>
</evidence>
<evidence type="ECO:0000256" key="2">
    <source>
        <dbReference type="ARBA" id="ARBA00012251"/>
    </source>
</evidence>
<feature type="domain" description="RING-type" evidence="10">
    <location>
        <begin position="13"/>
        <end position="214"/>
    </location>
</feature>
<evidence type="ECO:0000259" key="10">
    <source>
        <dbReference type="PROSITE" id="PS51873"/>
    </source>
</evidence>
<evidence type="ECO:0000256" key="5">
    <source>
        <dbReference type="ARBA" id="ARBA00022737"/>
    </source>
</evidence>
<organism evidence="11 12">
    <name type="scientific">Baudoinia panamericana (strain UAMH 10762)</name>
    <name type="common">Angels' share fungus</name>
    <name type="synonym">Baudoinia compniacensis (strain UAMH 10762)</name>
    <dbReference type="NCBI Taxonomy" id="717646"/>
    <lineage>
        <taxon>Eukaryota</taxon>
        <taxon>Fungi</taxon>
        <taxon>Dikarya</taxon>
        <taxon>Ascomycota</taxon>
        <taxon>Pezizomycotina</taxon>
        <taxon>Dothideomycetes</taxon>
        <taxon>Dothideomycetidae</taxon>
        <taxon>Mycosphaerellales</taxon>
        <taxon>Teratosphaeriaceae</taxon>
        <taxon>Baudoinia</taxon>
    </lineage>
</organism>
<dbReference type="SUPFAM" id="SSF57850">
    <property type="entry name" value="RING/U-box"/>
    <property type="match status" value="1"/>
</dbReference>
<evidence type="ECO:0000256" key="6">
    <source>
        <dbReference type="ARBA" id="ARBA00022771"/>
    </source>
</evidence>
<gene>
    <name evidence="11" type="ORF">BAUCODRAFT_60950</name>
</gene>
<comment type="catalytic activity">
    <reaction evidence="1">
        <text>[E2 ubiquitin-conjugating enzyme]-S-ubiquitinyl-L-cysteine + [acceptor protein]-L-lysine = [E2 ubiquitin-conjugating enzyme]-L-cysteine + [acceptor protein]-N(6)-ubiquitinyl-L-lysine.</text>
        <dbReference type="EC" id="2.3.2.31"/>
    </reaction>
</comment>
<accession>M2M215</accession>
<dbReference type="GO" id="GO:0061630">
    <property type="term" value="F:ubiquitin protein ligase activity"/>
    <property type="evidence" value="ECO:0007669"/>
    <property type="project" value="UniProtKB-EC"/>
</dbReference>
<evidence type="ECO:0000256" key="1">
    <source>
        <dbReference type="ARBA" id="ARBA00001798"/>
    </source>
</evidence>
<evidence type="ECO:0000313" key="12">
    <source>
        <dbReference type="Proteomes" id="UP000011761"/>
    </source>
</evidence>
<keyword evidence="8" id="KW-0862">Zinc</keyword>
<evidence type="ECO:0000256" key="3">
    <source>
        <dbReference type="ARBA" id="ARBA00022679"/>
    </source>
</evidence>
<evidence type="ECO:0000256" key="8">
    <source>
        <dbReference type="ARBA" id="ARBA00022833"/>
    </source>
</evidence>
<dbReference type="GeneID" id="19115874"/>
<keyword evidence="12" id="KW-1185">Reference proteome</keyword>
<dbReference type="eggNOG" id="KOG1812">
    <property type="taxonomic scope" value="Eukaryota"/>
</dbReference>
<dbReference type="RefSeq" id="XP_007672307.1">
    <property type="nucleotide sequence ID" value="XM_007674117.1"/>
</dbReference>
<dbReference type="SMART" id="SM00647">
    <property type="entry name" value="IBR"/>
    <property type="match status" value="1"/>
</dbReference>
<sequence>MEPLPPPPTLPPAPRSCGICTDSAHPDDLVKPCRQCSTDYCRDCLVEMFNGAANDSTRMPPRCCTFLQIHTSFLSDEDAIRYRKRFEEWVTVNKVYCPSPTCSTFIPEGLLPNRLVSLSNSRRSIEHFLCPACHIGVCVKCKQVEHGTTPCDTSVSDHEMAMLEQFRYKRCPLCKHAVKKMFGCSHMQCVCGAHWCYYCQKSIHECDGSCPDREDSENEEGEDDDDDGDESVPSLLTTMVNLDGGGARRWADSDYDFGEEPEEVSHIQIWSCRHSFRSYKAAD</sequence>
<dbReference type="InterPro" id="IPR002867">
    <property type="entry name" value="IBR_dom"/>
</dbReference>
<feature type="region of interest" description="Disordered" evidence="9">
    <location>
        <begin position="214"/>
        <end position="234"/>
    </location>
</feature>
<dbReference type="PROSITE" id="PS51873">
    <property type="entry name" value="TRIAD"/>
    <property type="match status" value="1"/>
</dbReference>
<dbReference type="Pfam" id="PF01485">
    <property type="entry name" value="IBR"/>
    <property type="match status" value="1"/>
</dbReference>
<protein>
    <recommendedName>
        <fullName evidence="2">RBR-type E3 ubiquitin transferase</fullName>
        <ecNumber evidence="2">2.3.2.31</ecNumber>
    </recommendedName>
</protein>
<evidence type="ECO:0000256" key="7">
    <source>
        <dbReference type="ARBA" id="ARBA00022786"/>
    </source>
</evidence>
<dbReference type="PANTHER" id="PTHR11685">
    <property type="entry name" value="RBR FAMILY RING FINGER AND IBR DOMAIN-CONTAINING"/>
    <property type="match status" value="1"/>
</dbReference>
<keyword evidence="3" id="KW-0808">Transferase</keyword>
<dbReference type="OrthoDB" id="10009520at2759"/>
<dbReference type="InterPro" id="IPR044066">
    <property type="entry name" value="TRIAD_supradom"/>
</dbReference>
<dbReference type="GO" id="GO:0016567">
    <property type="term" value="P:protein ubiquitination"/>
    <property type="evidence" value="ECO:0007669"/>
    <property type="project" value="InterPro"/>
</dbReference>
<dbReference type="OMA" id="HIACLAC"/>
<keyword evidence="7" id="KW-0833">Ubl conjugation pathway</keyword>
<dbReference type="KEGG" id="bcom:BAUCODRAFT_60950"/>
<dbReference type="EMBL" id="KB445550">
    <property type="protein sequence ID" value="EMD01123.1"/>
    <property type="molecule type" value="Genomic_DNA"/>
</dbReference>
<dbReference type="Proteomes" id="UP000011761">
    <property type="component" value="Unassembled WGS sequence"/>
</dbReference>
<dbReference type="GO" id="GO:0008270">
    <property type="term" value="F:zinc ion binding"/>
    <property type="evidence" value="ECO:0007669"/>
    <property type="project" value="UniProtKB-KW"/>
</dbReference>
<dbReference type="Gene3D" id="1.20.120.1750">
    <property type="match status" value="1"/>
</dbReference>
<feature type="non-terminal residue" evidence="11">
    <location>
        <position position="283"/>
    </location>
</feature>
<name>M2M215_BAUPA</name>
<keyword evidence="6" id="KW-0863">Zinc-finger</keyword>
<dbReference type="AlphaFoldDB" id="M2M215"/>
<keyword evidence="5" id="KW-0677">Repeat</keyword>
<dbReference type="InterPro" id="IPR031127">
    <property type="entry name" value="E3_UB_ligase_RBR"/>
</dbReference>
<keyword evidence="4" id="KW-0479">Metal-binding</keyword>